<dbReference type="EMBL" id="LT984809">
    <property type="protein sequence ID" value="SPD48884.1"/>
    <property type="molecule type" value="Genomic_DNA"/>
</dbReference>
<accession>A0A375HA30</accession>
<geneLocation type="plasmid" evidence="3">
    <name>cbm2613_p</name>
</geneLocation>
<dbReference type="EMBL" id="LT976981">
    <property type="protein sequence ID" value="SOZ74420.1"/>
    <property type="molecule type" value="Genomic_DNA"/>
</dbReference>
<keyword evidence="2" id="KW-0614">Plasmid</keyword>
<dbReference type="RefSeq" id="WP_115683842.1">
    <property type="nucleotide sequence ID" value="NZ_LT976979.1"/>
</dbReference>
<evidence type="ECO:0000313" key="1">
    <source>
        <dbReference type="EMBL" id="SOZ74420.1"/>
    </source>
</evidence>
<evidence type="ECO:0000313" key="2">
    <source>
        <dbReference type="EMBL" id="SPD48884.1"/>
    </source>
</evidence>
<name>A0A375HA30_9BURK</name>
<sequence>MDQVQKIAVKNNTGYVFKFSVKWQSSDGTWHITTKESDDYPTTQSRTLALDEIGVPADASAVTPYGHTVDPKLGHAQGTPCVTFAPNNRIARYEATVTREGVLIIVLEKNG</sequence>
<evidence type="ECO:0000313" key="3">
    <source>
        <dbReference type="Proteomes" id="UP000256952"/>
    </source>
</evidence>
<protein>
    <submittedName>
        <fullName evidence="2">Uncharacterized protein</fullName>
    </submittedName>
</protein>
<geneLocation type="plasmid" evidence="2">
    <name>I</name>
</geneLocation>
<organism evidence="2">
    <name type="scientific">Cupriavidus taiwanensis</name>
    <dbReference type="NCBI Taxonomy" id="164546"/>
    <lineage>
        <taxon>Bacteria</taxon>
        <taxon>Pseudomonadati</taxon>
        <taxon>Pseudomonadota</taxon>
        <taxon>Betaproteobacteria</taxon>
        <taxon>Burkholderiales</taxon>
        <taxon>Burkholderiaceae</taxon>
        <taxon>Cupriavidus</taxon>
    </lineage>
</organism>
<dbReference type="Proteomes" id="UP000256952">
    <property type="component" value="Plasmid CBM2613_p"/>
</dbReference>
<gene>
    <name evidence="2" type="ORF">CBM2612_P0229</name>
    <name evidence="1" type="ORF">CBM2613_P10064</name>
</gene>
<dbReference type="AlphaFoldDB" id="A0A375HA30"/>
<proteinExistence type="predicted"/>
<reference evidence="1" key="1">
    <citation type="submission" date="2018-01" db="EMBL/GenBank/DDBJ databases">
        <authorList>
            <person name="Clerissi C."/>
        </authorList>
    </citation>
    <scope>NUCLEOTIDE SEQUENCE</scope>
    <source>
        <strain evidence="1">Cupriavidus taiwanensis STM 8556</strain>
        <plasmid evidence="1">CBM2613_p</plasmid>
    </source>
</reference>
<reference evidence="2 3" key="2">
    <citation type="submission" date="2018-01" db="EMBL/GenBank/DDBJ databases">
        <authorList>
            <person name="Gaut B.S."/>
            <person name="Morton B.R."/>
            <person name="Clegg M.T."/>
            <person name="Duvall M.R."/>
        </authorList>
    </citation>
    <scope>NUCLEOTIDE SEQUENCE</scope>
    <source>
        <strain evidence="2">Cupriavidus taiwanensis STM 8555</strain>
        <plasmid evidence="2">I</plasmid>
        <plasmid evidence="3">Plasmid cbm2613_p</plasmid>
    </source>
</reference>
<geneLocation type="plasmid" evidence="1">
    <name>CBM2613_p</name>
</geneLocation>